<evidence type="ECO:0000256" key="16">
    <source>
        <dbReference type="ARBA" id="ARBA00023136"/>
    </source>
</evidence>
<dbReference type="GO" id="GO:0005743">
    <property type="term" value="C:mitochondrial inner membrane"/>
    <property type="evidence" value="ECO:0007669"/>
    <property type="project" value="UniProtKB-SubCell"/>
</dbReference>
<keyword evidence="7 18" id="KW-0812">Transmembrane</keyword>
<dbReference type="InterPro" id="IPR034210">
    <property type="entry name" value="CcO_II_C"/>
</dbReference>
<dbReference type="RefSeq" id="YP_009186359.1">
    <property type="nucleotide sequence ID" value="NC_028622.1"/>
</dbReference>
<organism evidence="22">
    <name type="scientific">Strongyloides papillosus</name>
    <name type="common">Intestinal threadworm</name>
    <dbReference type="NCBI Taxonomy" id="174720"/>
    <lineage>
        <taxon>Eukaryota</taxon>
        <taxon>Metazoa</taxon>
        <taxon>Ecdysozoa</taxon>
        <taxon>Nematoda</taxon>
        <taxon>Chromadorea</taxon>
        <taxon>Rhabditida</taxon>
        <taxon>Tylenchina</taxon>
        <taxon>Panagrolaimomorpha</taxon>
        <taxon>Strongyloidoidea</taxon>
        <taxon>Strongyloididae</taxon>
        <taxon>Strongyloides</taxon>
    </lineage>
</organism>
<evidence type="ECO:0000256" key="15">
    <source>
        <dbReference type="ARBA" id="ARBA00023128"/>
    </source>
</evidence>
<dbReference type="PROSITE" id="PS50999">
    <property type="entry name" value="COX2_TM"/>
    <property type="match status" value="1"/>
</dbReference>
<keyword evidence="14 18" id="KW-0186">Copper</keyword>
<accession>A0A0S3M453</accession>
<evidence type="ECO:0000256" key="11">
    <source>
        <dbReference type="ARBA" id="ARBA00022967"/>
    </source>
</evidence>
<comment type="subunit">
    <text evidence="3">Component of the cytochrome c oxidase (complex IV, CIV), a multisubunit enzyme composed of a catalytic core of 3 subunits and several supernumerary subunits. The complex exists as a monomer or a dimer and forms supercomplexes (SCs) in the inner mitochondrial membrane with ubiquinol-cytochrome c oxidoreductase (cytochrome b-c1 complex, complex III, CIII).</text>
</comment>
<feature type="domain" description="Cytochrome oxidase subunit II copper A binding" evidence="20">
    <location>
        <begin position="95"/>
        <end position="228"/>
    </location>
</feature>
<evidence type="ECO:0000256" key="14">
    <source>
        <dbReference type="ARBA" id="ARBA00023008"/>
    </source>
</evidence>
<evidence type="ECO:0000256" key="9">
    <source>
        <dbReference type="ARBA" id="ARBA00022792"/>
    </source>
</evidence>
<evidence type="ECO:0000256" key="12">
    <source>
        <dbReference type="ARBA" id="ARBA00022982"/>
    </source>
</evidence>
<evidence type="ECO:0000256" key="18">
    <source>
        <dbReference type="RuleBase" id="RU000457"/>
    </source>
</evidence>
<evidence type="ECO:0000256" key="1">
    <source>
        <dbReference type="ARBA" id="ARBA00004448"/>
    </source>
</evidence>
<keyword evidence="5 18" id="KW-0813">Transport</keyword>
<keyword evidence="16 18" id="KW-0472">Membrane</keyword>
<dbReference type="PROSITE" id="PS50857">
    <property type="entry name" value="COX2_CUA"/>
    <property type="match status" value="1"/>
</dbReference>
<dbReference type="PANTHER" id="PTHR22888:SF9">
    <property type="entry name" value="CYTOCHROME C OXIDASE SUBUNIT 2"/>
    <property type="match status" value="1"/>
</dbReference>
<keyword evidence="8 18" id="KW-0479">Metal-binding</keyword>
<dbReference type="InterPro" id="IPR002429">
    <property type="entry name" value="CcO_II-like_C"/>
</dbReference>
<dbReference type="Pfam" id="PF02790">
    <property type="entry name" value="COX2_TM"/>
    <property type="match status" value="1"/>
</dbReference>
<comment type="subcellular location">
    <subcellularLocation>
        <location evidence="1 18">Mitochondrion inner membrane</location>
        <topology evidence="1 18">Multi-pass membrane protein</topology>
    </subcellularLocation>
</comment>
<feature type="transmembrane region" description="Helical" evidence="19">
    <location>
        <begin position="69"/>
        <end position="89"/>
    </location>
</feature>
<keyword evidence="9 18" id="KW-0999">Mitochondrion inner membrane</keyword>
<dbReference type="InterPro" id="IPR011759">
    <property type="entry name" value="Cyt_c_oxidase_su2_TM_dom"/>
</dbReference>
<evidence type="ECO:0000256" key="10">
    <source>
        <dbReference type="ARBA" id="ARBA00022842"/>
    </source>
</evidence>
<keyword evidence="10" id="KW-0460">Magnesium</keyword>
<evidence type="ECO:0000256" key="3">
    <source>
        <dbReference type="ARBA" id="ARBA00011164"/>
    </source>
</evidence>
<keyword evidence="15 18" id="KW-0496">Mitochondrion</keyword>
<protein>
    <recommendedName>
        <fullName evidence="4 18">Cytochrome c oxidase subunit 2</fullName>
    </recommendedName>
</protein>
<evidence type="ECO:0000256" key="19">
    <source>
        <dbReference type="SAM" id="Phobius"/>
    </source>
</evidence>
<sequence>MFNYFQGFSLPMSGSLFASYLDWFHNFNCSLLLGVLTFVGGMILYLVMNKYTYKSHKVEYQMGELLCSLIPTVILFMQMFPSLAILYYYGLMAHDSALTIKVTGHQWYWSYEYADIEGLDFDSYMKPLDQLKLGEPRLLEVDNRCVVPVNTNIRFCVTSADVIHSWALPNFGIKLDAMAGVLSTVNYNFPMVGVFYGQCSEICGANHSFMPIALEVTTPECFIDWVHGVTAE</sequence>
<keyword evidence="11" id="KW-1278">Translocase</keyword>
<dbReference type="FunFam" id="2.60.40.420:FF:000001">
    <property type="entry name" value="Cytochrome c oxidase subunit 2"/>
    <property type="match status" value="1"/>
</dbReference>
<evidence type="ECO:0000256" key="5">
    <source>
        <dbReference type="ARBA" id="ARBA00022448"/>
    </source>
</evidence>
<evidence type="ECO:0000256" key="2">
    <source>
        <dbReference type="ARBA" id="ARBA00007866"/>
    </source>
</evidence>
<dbReference type="GeneID" id="26373689"/>
<evidence type="ECO:0000256" key="8">
    <source>
        <dbReference type="ARBA" id="ARBA00022723"/>
    </source>
</evidence>
<dbReference type="GO" id="GO:0005507">
    <property type="term" value="F:copper ion binding"/>
    <property type="evidence" value="ECO:0007669"/>
    <property type="project" value="InterPro"/>
</dbReference>
<dbReference type="CTD" id="4513"/>
<evidence type="ECO:0000259" key="20">
    <source>
        <dbReference type="PROSITE" id="PS50857"/>
    </source>
</evidence>
<evidence type="ECO:0000256" key="4">
    <source>
        <dbReference type="ARBA" id="ARBA00015946"/>
    </source>
</evidence>
<dbReference type="PANTHER" id="PTHR22888">
    <property type="entry name" value="CYTOCHROME C OXIDASE, SUBUNIT II"/>
    <property type="match status" value="1"/>
</dbReference>
<comment type="catalytic activity">
    <reaction evidence="17">
        <text>4 Fe(II)-[cytochrome c] + O2 + 8 H(+)(in) = 4 Fe(III)-[cytochrome c] + 2 H2O + 4 H(+)(out)</text>
        <dbReference type="Rhea" id="RHEA:11436"/>
        <dbReference type="Rhea" id="RHEA-COMP:10350"/>
        <dbReference type="Rhea" id="RHEA-COMP:14399"/>
        <dbReference type="ChEBI" id="CHEBI:15377"/>
        <dbReference type="ChEBI" id="CHEBI:15378"/>
        <dbReference type="ChEBI" id="CHEBI:15379"/>
        <dbReference type="ChEBI" id="CHEBI:29033"/>
        <dbReference type="ChEBI" id="CHEBI:29034"/>
        <dbReference type="EC" id="7.1.1.9"/>
    </reaction>
    <physiologicalReaction direction="left-to-right" evidence="17">
        <dbReference type="Rhea" id="RHEA:11437"/>
    </physiologicalReaction>
</comment>
<dbReference type="Gene3D" id="1.10.287.90">
    <property type="match status" value="1"/>
</dbReference>
<dbReference type="Pfam" id="PF00116">
    <property type="entry name" value="COX2"/>
    <property type="match status" value="1"/>
</dbReference>
<evidence type="ECO:0000256" key="7">
    <source>
        <dbReference type="ARBA" id="ARBA00022692"/>
    </source>
</evidence>
<dbReference type="PROSITE" id="PS00078">
    <property type="entry name" value="COX2"/>
    <property type="match status" value="1"/>
</dbReference>
<reference evidence="22" key="1">
    <citation type="submission" date="2015-04" db="EMBL/GenBank/DDBJ databases">
        <title>Genome, transcriptome and proteome adaptations to nematode parasitism in Strongyloides.</title>
        <authorList>
            <person name="Hunt V."/>
            <person name="Tsai I.J."/>
            <person name="Coghlan A."/>
            <person name="Reid A.J."/>
            <person name="Holroyd N."/>
            <person name="Foth B."/>
            <person name="Tracey A."/>
            <person name="Cotton J.A."/>
            <person name="Stanley E."/>
            <person name="Beasley H."/>
            <person name="Bennett H."/>
            <person name="Brooks K."/>
            <person name="Kikuchi T."/>
            <person name="Viney M."/>
            <person name="Berriman M."/>
        </authorList>
    </citation>
    <scope>NUCLEOTIDE SEQUENCE</scope>
    <source>
        <strain evidence="22">LIN</strain>
    </source>
</reference>
<dbReference type="InterPro" id="IPR036257">
    <property type="entry name" value="Cyt_c_oxidase_su2_TM_sf"/>
</dbReference>
<comment type="similarity">
    <text evidence="2 18">Belongs to the cytochrome c oxidase subunit 2 family.</text>
</comment>
<geneLocation type="mitochondrion" evidence="22"/>
<feature type="transmembrane region" description="Helical" evidence="19">
    <location>
        <begin position="23"/>
        <end position="48"/>
    </location>
</feature>
<keyword evidence="6 18" id="KW-0679">Respiratory chain</keyword>
<dbReference type="Gene3D" id="2.60.40.420">
    <property type="entry name" value="Cupredoxins - blue copper proteins"/>
    <property type="match status" value="1"/>
</dbReference>
<dbReference type="GO" id="GO:0042773">
    <property type="term" value="P:ATP synthesis coupled electron transport"/>
    <property type="evidence" value="ECO:0007669"/>
    <property type="project" value="TreeGrafter"/>
</dbReference>
<feature type="domain" description="Cytochrome oxidase subunit II transmembrane region profile" evidence="21">
    <location>
        <begin position="2"/>
        <end position="93"/>
    </location>
</feature>
<dbReference type="EMBL" id="LC050210">
    <property type="protein sequence ID" value="BAT21187.1"/>
    <property type="molecule type" value="Genomic_DNA"/>
</dbReference>
<dbReference type="PRINTS" id="PR01166">
    <property type="entry name" value="CYCOXIDASEII"/>
</dbReference>
<dbReference type="AlphaFoldDB" id="A0A0S3M453"/>
<dbReference type="CDD" id="cd13912">
    <property type="entry name" value="CcO_II_C"/>
    <property type="match status" value="1"/>
</dbReference>
<evidence type="ECO:0000259" key="21">
    <source>
        <dbReference type="PROSITE" id="PS50999"/>
    </source>
</evidence>
<dbReference type="SUPFAM" id="SSF49503">
    <property type="entry name" value="Cupredoxins"/>
    <property type="match status" value="1"/>
</dbReference>
<evidence type="ECO:0000313" key="22">
    <source>
        <dbReference type="EMBL" id="BAT21187.1"/>
    </source>
</evidence>
<dbReference type="SUPFAM" id="SSF81464">
    <property type="entry name" value="Cytochrome c oxidase subunit II-like, transmembrane region"/>
    <property type="match status" value="1"/>
</dbReference>
<evidence type="ECO:0000256" key="13">
    <source>
        <dbReference type="ARBA" id="ARBA00022989"/>
    </source>
</evidence>
<dbReference type="GO" id="GO:0004129">
    <property type="term" value="F:cytochrome-c oxidase activity"/>
    <property type="evidence" value="ECO:0007669"/>
    <property type="project" value="UniProtKB-EC"/>
</dbReference>
<dbReference type="InterPro" id="IPR008972">
    <property type="entry name" value="Cupredoxin"/>
</dbReference>
<dbReference type="InterPro" id="IPR045187">
    <property type="entry name" value="CcO_II"/>
</dbReference>
<keyword evidence="12 18" id="KW-0249">Electron transport</keyword>
<gene>
    <name evidence="22" type="primary">COX2</name>
</gene>
<comment type="function">
    <text evidence="18">Component of the cytochrome c oxidase, the last enzyme in the mitochondrial electron transport chain which drives oxidative phosphorylation. The respiratory chain contains 3 multisubunit complexes succinate dehydrogenase (complex II, CII), ubiquinol-cytochrome c oxidoreductase (cytochrome b-c1 complex, complex III, CIII) and cytochrome c oxidase (complex IV, CIV), that cooperate to transfer electrons derived from NADH and succinate to molecular oxygen, creating an electrochemical gradient over the inner membrane that drives transmembrane transport and the ATP synthase. Cytochrome c oxidase is the component of the respiratory chain that catalyzes the reduction of oxygen to water. Electrons originating from reduced cytochrome c in the intermembrane space (IMS) are transferred via the dinuclear copper A center (CU(A)) of subunit 2 and heme A of subunit 1 to the active site in subunit 1, a binuclear center (BNC) formed by heme A3 and copper B (CU(B)). The BNC reduces molecular oxygen to 2 water molecules using 4 electrons from cytochrome c in the IMS and 4 protons from the mitochondrial matrix.</text>
</comment>
<evidence type="ECO:0000256" key="17">
    <source>
        <dbReference type="ARBA" id="ARBA00049512"/>
    </source>
</evidence>
<name>A0A0S3M453_STREA</name>
<evidence type="ECO:0000256" key="6">
    <source>
        <dbReference type="ARBA" id="ARBA00022660"/>
    </source>
</evidence>
<comment type="cofactor">
    <cofactor evidence="18">
        <name>Cu cation</name>
        <dbReference type="ChEBI" id="CHEBI:23378"/>
    </cofactor>
    <text evidence="18">Binds a copper A center.</text>
</comment>
<proteinExistence type="inferred from homology"/>
<dbReference type="InterPro" id="IPR001505">
    <property type="entry name" value="Copper_CuA"/>
</dbReference>
<keyword evidence="13 19" id="KW-1133">Transmembrane helix</keyword>